<evidence type="ECO:0000256" key="8">
    <source>
        <dbReference type="ARBA" id="ARBA00022833"/>
    </source>
</evidence>
<name>K0TFZ8_THAOC</name>
<evidence type="ECO:0000256" key="3">
    <source>
        <dbReference type="ARBA" id="ARBA00022670"/>
    </source>
</evidence>
<evidence type="ECO:0000256" key="4">
    <source>
        <dbReference type="ARBA" id="ARBA00022692"/>
    </source>
</evidence>
<dbReference type="PANTHER" id="PTHR23076">
    <property type="entry name" value="METALLOPROTEASE M41 FTSH"/>
    <property type="match status" value="1"/>
</dbReference>
<protein>
    <recommendedName>
        <fullName evidence="15">AAA+ ATPase domain-containing protein</fullName>
    </recommendedName>
</protein>
<evidence type="ECO:0000313" key="17">
    <source>
        <dbReference type="Proteomes" id="UP000266841"/>
    </source>
</evidence>
<dbReference type="InterPro" id="IPR003960">
    <property type="entry name" value="ATPase_AAA_CS"/>
</dbReference>
<dbReference type="Pfam" id="PF17862">
    <property type="entry name" value="AAA_lid_3"/>
    <property type="match status" value="1"/>
</dbReference>
<organism evidence="16 17">
    <name type="scientific">Thalassiosira oceanica</name>
    <name type="common">Marine diatom</name>
    <dbReference type="NCBI Taxonomy" id="159749"/>
    <lineage>
        <taxon>Eukaryota</taxon>
        <taxon>Sar</taxon>
        <taxon>Stramenopiles</taxon>
        <taxon>Ochrophyta</taxon>
        <taxon>Bacillariophyta</taxon>
        <taxon>Coscinodiscophyceae</taxon>
        <taxon>Thalassiosirophycidae</taxon>
        <taxon>Thalassiosirales</taxon>
        <taxon>Thalassiosiraceae</taxon>
        <taxon>Thalassiosira</taxon>
    </lineage>
</organism>
<evidence type="ECO:0000256" key="13">
    <source>
        <dbReference type="ARBA" id="ARBA00023136"/>
    </source>
</evidence>
<dbReference type="GO" id="GO:0016887">
    <property type="term" value="F:ATP hydrolysis activity"/>
    <property type="evidence" value="ECO:0007669"/>
    <property type="project" value="InterPro"/>
</dbReference>
<dbReference type="AlphaFoldDB" id="K0TFZ8"/>
<dbReference type="GO" id="GO:0004176">
    <property type="term" value="F:ATP-dependent peptidase activity"/>
    <property type="evidence" value="ECO:0007669"/>
    <property type="project" value="TreeGrafter"/>
</dbReference>
<dbReference type="SMART" id="SM00382">
    <property type="entry name" value="AAA"/>
    <property type="match status" value="1"/>
</dbReference>
<keyword evidence="17" id="KW-1185">Reference proteome</keyword>
<comment type="cofactor">
    <cofactor evidence="1">
        <name>Zn(2+)</name>
        <dbReference type="ChEBI" id="CHEBI:29105"/>
    </cofactor>
</comment>
<keyword evidence="10" id="KW-0809">Transit peptide</keyword>
<dbReference type="InterPro" id="IPR027417">
    <property type="entry name" value="P-loop_NTPase"/>
</dbReference>
<dbReference type="PANTHER" id="PTHR23076:SF97">
    <property type="entry name" value="ATP-DEPENDENT ZINC METALLOPROTEASE YME1L1"/>
    <property type="match status" value="1"/>
</dbReference>
<keyword evidence="9 14" id="KW-0067">ATP-binding</keyword>
<dbReference type="GO" id="GO:0008237">
    <property type="term" value="F:metallopeptidase activity"/>
    <property type="evidence" value="ECO:0007669"/>
    <property type="project" value="UniProtKB-KW"/>
</dbReference>
<comment type="subcellular location">
    <subcellularLocation>
        <location evidence="2">Membrane</location>
        <topology evidence="2">Multi-pass membrane protein</topology>
    </subcellularLocation>
</comment>
<dbReference type="FunFam" id="3.40.50.300:FF:000277">
    <property type="entry name" value="ATP-dependent zinc metalloprotease FtsH"/>
    <property type="match status" value="1"/>
</dbReference>
<dbReference type="GO" id="GO:0030163">
    <property type="term" value="P:protein catabolic process"/>
    <property type="evidence" value="ECO:0007669"/>
    <property type="project" value="TreeGrafter"/>
</dbReference>
<evidence type="ECO:0000256" key="11">
    <source>
        <dbReference type="ARBA" id="ARBA00022989"/>
    </source>
</evidence>
<dbReference type="GO" id="GO:0046872">
    <property type="term" value="F:metal ion binding"/>
    <property type="evidence" value="ECO:0007669"/>
    <property type="project" value="UniProtKB-KW"/>
</dbReference>
<keyword evidence="7" id="KW-0378">Hydrolase</keyword>
<dbReference type="Proteomes" id="UP000266841">
    <property type="component" value="Unassembled WGS sequence"/>
</dbReference>
<dbReference type="OrthoDB" id="1413014at2759"/>
<reference evidence="16 17" key="1">
    <citation type="journal article" date="2012" name="Genome Biol.">
        <title>Genome and low-iron response of an oceanic diatom adapted to chronic iron limitation.</title>
        <authorList>
            <person name="Lommer M."/>
            <person name="Specht M."/>
            <person name="Roy A.S."/>
            <person name="Kraemer L."/>
            <person name="Andreson R."/>
            <person name="Gutowska M.A."/>
            <person name="Wolf J."/>
            <person name="Bergner S.V."/>
            <person name="Schilhabel M.B."/>
            <person name="Klostermeier U.C."/>
            <person name="Beiko R.G."/>
            <person name="Rosenstiel P."/>
            <person name="Hippler M."/>
            <person name="Laroche J."/>
        </authorList>
    </citation>
    <scope>NUCLEOTIDE SEQUENCE [LARGE SCALE GENOMIC DNA]</scope>
    <source>
        <strain evidence="16 17">CCMP1005</strain>
    </source>
</reference>
<proteinExistence type="inferred from homology"/>
<evidence type="ECO:0000256" key="6">
    <source>
        <dbReference type="ARBA" id="ARBA00022741"/>
    </source>
</evidence>
<evidence type="ECO:0000313" key="16">
    <source>
        <dbReference type="EMBL" id="EJK75979.1"/>
    </source>
</evidence>
<keyword evidence="13" id="KW-0472">Membrane</keyword>
<dbReference type="InterPro" id="IPR003593">
    <property type="entry name" value="AAA+_ATPase"/>
</dbReference>
<keyword evidence="3" id="KW-0645">Protease</keyword>
<comment type="caution">
    <text evidence="16">The sequence shown here is derived from an EMBL/GenBank/DDBJ whole genome shotgun (WGS) entry which is preliminary data.</text>
</comment>
<dbReference type="GO" id="GO:0005886">
    <property type="term" value="C:plasma membrane"/>
    <property type="evidence" value="ECO:0007669"/>
    <property type="project" value="TreeGrafter"/>
</dbReference>
<evidence type="ECO:0000256" key="14">
    <source>
        <dbReference type="RuleBase" id="RU003651"/>
    </source>
</evidence>
<keyword evidence="12" id="KW-0482">Metalloprotease</keyword>
<evidence type="ECO:0000256" key="10">
    <source>
        <dbReference type="ARBA" id="ARBA00022946"/>
    </source>
</evidence>
<dbReference type="Gene3D" id="1.10.8.60">
    <property type="match status" value="1"/>
</dbReference>
<dbReference type="PROSITE" id="PS00674">
    <property type="entry name" value="AAA"/>
    <property type="match status" value="1"/>
</dbReference>
<dbReference type="OMA" id="FLRKMYQ"/>
<evidence type="ECO:0000256" key="7">
    <source>
        <dbReference type="ARBA" id="ARBA00022801"/>
    </source>
</evidence>
<dbReference type="GO" id="GO:0006508">
    <property type="term" value="P:proteolysis"/>
    <property type="evidence" value="ECO:0007669"/>
    <property type="project" value="UniProtKB-KW"/>
</dbReference>
<dbReference type="GO" id="GO:0005524">
    <property type="term" value="F:ATP binding"/>
    <property type="evidence" value="ECO:0007669"/>
    <property type="project" value="UniProtKB-KW"/>
</dbReference>
<dbReference type="Gene3D" id="3.40.50.300">
    <property type="entry name" value="P-loop containing nucleotide triphosphate hydrolases"/>
    <property type="match status" value="1"/>
</dbReference>
<keyword evidence="5" id="KW-0479">Metal-binding</keyword>
<keyword evidence="4" id="KW-0812">Transmembrane</keyword>
<dbReference type="SUPFAM" id="SSF52540">
    <property type="entry name" value="P-loop containing nucleoside triphosphate hydrolases"/>
    <property type="match status" value="1"/>
</dbReference>
<evidence type="ECO:0000256" key="12">
    <source>
        <dbReference type="ARBA" id="ARBA00023049"/>
    </source>
</evidence>
<evidence type="ECO:0000256" key="1">
    <source>
        <dbReference type="ARBA" id="ARBA00001947"/>
    </source>
</evidence>
<dbReference type="InterPro" id="IPR003959">
    <property type="entry name" value="ATPase_AAA_core"/>
</dbReference>
<gene>
    <name evidence="16" type="ORF">THAOC_02286</name>
</gene>
<dbReference type="EMBL" id="AGNL01002624">
    <property type="protein sequence ID" value="EJK75979.1"/>
    <property type="molecule type" value="Genomic_DNA"/>
</dbReference>
<comment type="similarity">
    <text evidence="14">Belongs to the AAA ATPase family.</text>
</comment>
<keyword evidence="8" id="KW-0862">Zinc</keyword>
<keyword evidence="6 14" id="KW-0547">Nucleotide-binding</keyword>
<evidence type="ECO:0000259" key="15">
    <source>
        <dbReference type="SMART" id="SM00382"/>
    </source>
</evidence>
<dbReference type="Pfam" id="PF00004">
    <property type="entry name" value="AAA"/>
    <property type="match status" value="1"/>
</dbReference>
<feature type="domain" description="AAA+ ATPase" evidence="15">
    <location>
        <begin position="217"/>
        <end position="356"/>
    </location>
</feature>
<evidence type="ECO:0000256" key="2">
    <source>
        <dbReference type="ARBA" id="ARBA00004141"/>
    </source>
</evidence>
<evidence type="ECO:0000256" key="9">
    <source>
        <dbReference type="ARBA" id="ARBA00022840"/>
    </source>
</evidence>
<sequence>MGMGYKSSLTARNTRPVEVSYSTFLDLVDRSGQGHTPGENPALKLENVVVSRDRIGFRVVSDEEKHEKALLDKKLVKENDVSVQAVPRSQRSLFTTKPPASQELINTMRQSKVPFRAASTKGANQMASIARMSIVVIYLLFLRKMYQSMNGGGNSGSGAPGKLATFNSNESLVKFDDIEGIDDAKFEVMELVDTLRNPQKYAILGARAPTGLLLEGRDLTIAPGTGKTMLARATAATAGVPLLYCSGSDFVEMFVGRGAARVRNTFSRAAKLAPCIIFIDELDALGKSRDMGGLGANLRGNDEAEQTLNQLLACMDGLDSSRRVCVLAATNRRDVLDPALIRPGRFDRIIKVSLPDAKGRENILRVHAKKLPGFTECSGVDDKRVGSLGMGASIDLSAVAAVTNGLCGADLEFIVNEAAIRAVRRVSSKLREGEDPSRITPTVAAEDFESSVKDFFDTRKPRANVGEFFNMLNK</sequence>
<dbReference type="eggNOG" id="KOG0731">
    <property type="taxonomic scope" value="Eukaryota"/>
</dbReference>
<evidence type="ECO:0000256" key="5">
    <source>
        <dbReference type="ARBA" id="ARBA00022723"/>
    </source>
</evidence>
<dbReference type="InterPro" id="IPR041569">
    <property type="entry name" value="AAA_lid_3"/>
</dbReference>
<keyword evidence="11" id="KW-1133">Transmembrane helix</keyword>
<accession>K0TFZ8</accession>